<sequence length="68" mass="7753">MSDHQKKAFWAILTGFFIAATVMLYKQQVFNSLQLGGILILGACYLVCGVFIYRFVKTNPGEIESWFK</sequence>
<protein>
    <submittedName>
        <fullName evidence="2">Uncharacterized protein</fullName>
    </submittedName>
</protein>
<keyword evidence="1" id="KW-0472">Membrane</keyword>
<comment type="caution">
    <text evidence="2">The sequence shown here is derived from an EMBL/GenBank/DDBJ whole genome shotgun (WGS) entry which is preliminary data.</text>
</comment>
<keyword evidence="3" id="KW-1185">Reference proteome</keyword>
<evidence type="ECO:0000256" key="1">
    <source>
        <dbReference type="SAM" id="Phobius"/>
    </source>
</evidence>
<evidence type="ECO:0000313" key="3">
    <source>
        <dbReference type="Proteomes" id="UP001409585"/>
    </source>
</evidence>
<dbReference type="AlphaFoldDB" id="A0AAV3U5Q0"/>
<name>A0AAV3U5Q0_9ALTE</name>
<dbReference type="Proteomes" id="UP001409585">
    <property type="component" value="Unassembled WGS sequence"/>
</dbReference>
<evidence type="ECO:0000313" key="2">
    <source>
        <dbReference type="EMBL" id="GAA4949095.1"/>
    </source>
</evidence>
<keyword evidence="1" id="KW-0812">Transmembrane</keyword>
<feature type="transmembrane region" description="Helical" evidence="1">
    <location>
        <begin position="7"/>
        <end position="25"/>
    </location>
</feature>
<organism evidence="2 3">
    <name type="scientific">Halioxenophilus aromaticivorans</name>
    <dbReference type="NCBI Taxonomy" id="1306992"/>
    <lineage>
        <taxon>Bacteria</taxon>
        <taxon>Pseudomonadati</taxon>
        <taxon>Pseudomonadota</taxon>
        <taxon>Gammaproteobacteria</taxon>
        <taxon>Alteromonadales</taxon>
        <taxon>Alteromonadaceae</taxon>
        <taxon>Halioxenophilus</taxon>
    </lineage>
</organism>
<feature type="transmembrane region" description="Helical" evidence="1">
    <location>
        <begin position="37"/>
        <end position="56"/>
    </location>
</feature>
<accession>A0AAV3U5Q0</accession>
<keyword evidence="1" id="KW-1133">Transmembrane helix</keyword>
<dbReference type="EMBL" id="BAABLX010000028">
    <property type="protein sequence ID" value="GAA4949095.1"/>
    <property type="molecule type" value="Genomic_DNA"/>
</dbReference>
<proteinExistence type="predicted"/>
<gene>
    <name evidence="2" type="ORF">GCM10025791_31600</name>
</gene>
<dbReference type="RefSeq" id="WP_345424426.1">
    <property type="nucleotide sequence ID" value="NZ_AP031496.1"/>
</dbReference>
<reference evidence="3" key="1">
    <citation type="journal article" date="2019" name="Int. J. Syst. Evol. Microbiol.">
        <title>The Global Catalogue of Microorganisms (GCM) 10K type strain sequencing project: providing services to taxonomists for standard genome sequencing and annotation.</title>
        <authorList>
            <consortium name="The Broad Institute Genomics Platform"/>
            <consortium name="The Broad Institute Genome Sequencing Center for Infectious Disease"/>
            <person name="Wu L."/>
            <person name="Ma J."/>
        </authorList>
    </citation>
    <scope>NUCLEOTIDE SEQUENCE [LARGE SCALE GENOMIC DNA]</scope>
    <source>
        <strain evidence="3">JCM 19134</strain>
    </source>
</reference>